<reference evidence="1" key="2">
    <citation type="submission" date="2025-08" db="UniProtKB">
        <authorList>
            <consortium name="Ensembl"/>
        </authorList>
    </citation>
    <scope>IDENTIFICATION</scope>
</reference>
<accession>A0AAY4DDT6</accession>
<organism evidence="1 2">
    <name type="scientific">Denticeps clupeoides</name>
    <name type="common">denticle herring</name>
    <dbReference type="NCBI Taxonomy" id="299321"/>
    <lineage>
        <taxon>Eukaryota</taxon>
        <taxon>Metazoa</taxon>
        <taxon>Chordata</taxon>
        <taxon>Craniata</taxon>
        <taxon>Vertebrata</taxon>
        <taxon>Euteleostomi</taxon>
        <taxon>Actinopterygii</taxon>
        <taxon>Neopterygii</taxon>
        <taxon>Teleostei</taxon>
        <taxon>Clupei</taxon>
        <taxon>Clupeiformes</taxon>
        <taxon>Denticipitoidei</taxon>
        <taxon>Denticipitidae</taxon>
        <taxon>Denticeps</taxon>
    </lineage>
</organism>
<dbReference type="AlphaFoldDB" id="A0AAY4DDT6"/>
<evidence type="ECO:0000313" key="1">
    <source>
        <dbReference type="Ensembl" id="ENSDCDP00010043289.1"/>
    </source>
</evidence>
<dbReference type="Proteomes" id="UP000694580">
    <property type="component" value="Chromosome 11"/>
</dbReference>
<reference evidence="1 2" key="1">
    <citation type="submission" date="2020-06" db="EMBL/GenBank/DDBJ databases">
        <authorList>
            <consortium name="Wellcome Sanger Institute Data Sharing"/>
        </authorList>
    </citation>
    <scope>NUCLEOTIDE SEQUENCE [LARGE SCALE GENOMIC DNA]</scope>
</reference>
<evidence type="ECO:0000313" key="2">
    <source>
        <dbReference type="Proteomes" id="UP000694580"/>
    </source>
</evidence>
<reference evidence="1" key="3">
    <citation type="submission" date="2025-09" db="UniProtKB">
        <authorList>
            <consortium name="Ensembl"/>
        </authorList>
    </citation>
    <scope>IDENTIFICATION</scope>
</reference>
<protein>
    <submittedName>
        <fullName evidence="1">Uncharacterized protein</fullName>
    </submittedName>
</protein>
<dbReference type="Ensembl" id="ENSDCDT00010053347.1">
    <property type="protein sequence ID" value="ENSDCDP00010043289.1"/>
    <property type="gene ID" value="ENSDCDG00010027057.1"/>
</dbReference>
<keyword evidence="2" id="KW-1185">Reference proteome</keyword>
<sequence length="77" mass="8664">FVLIGTNLNTSCAALGTKNTKFSLRKIGKTPEKTTMSSCISLNTHRWIRSAFPPFHYSAQRSNIKQNCKCVLDFLIN</sequence>
<name>A0AAY4DDT6_9TELE</name>
<proteinExistence type="predicted"/>